<name>A0A6L8V8F8_9BACL</name>
<evidence type="ECO:0000313" key="3">
    <source>
        <dbReference type="Proteomes" id="UP000481087"/>
    </source>
</evidence>
<sequence length="341" mass="39050">METLNRERCKSLQPHGVDCHLLYLVDGSGLQNFQMNSRTIFVTNEDDEIRMILDREQYDCITVSSDYLMLERLRGLGYRGPIIYEAQGLGSYSAARAFLHDAKIYIEPHAAALLYPNTTHLKSLFTEIYPGKKHYCFDNCLDTENFSYRSLGFSSLPIIGWVGRIESNKNWQMFLDIVTKFTRLVPDYKIWLFEDDQISPEKELFKSRVEQLKLNSRIESFANVPHHQMADYYSMIGDSGGFLCSTSVMEGFGYAVLEAMSCRCPVVTSDSDGVRSFVTHNLTGKLFAQQDVNGAVAEAFDLVCNLSLREFIRTRAITRAREQFSPQLYANRFLSMLKDLV</sequence>
<accession>A0A6L8V8F8</accession>
<keyword evidence="3" id="KW-1185">Reference proteome</keyword>
<dbReference type="CDD" id="cd03801">
    <property type="entry name" value="GT4_PimA-like"/>
    <property type="match status" value="1"/>
</dbReference>
<comment type="caution">
    <text evidence="2">The sequence shown here is derived from an EMBL/GenBank/DDBJ whole genome shotgun (WGS) entry which is preliminary data.</text>
</comment>
<feature type="domain" description="Glycosyl transferase family 1" evidence="1">
    <location>
        <begin position="156"/>
        <end position="305"/>
    </location>
</feature>
<dbReference type="GO" id="GO:0016757">
    <property type="term" value="F:glycosyltransferase activity"/>
    <property type="evidence" value="ECO:0007669"/>
    <property type="project" value="InterPro"/>
</dbReference>
<keyword evidence="2" id="KW-0808">Transferase</keyword>
<reference evidence="2 3" key="1">
    <citation type="submission" date="2019-12" db="EMBL/GenBank/DDBJ databases">
        <title>Paenibacillus sp. nov. sp. isolated from soil.</title>
        <authorList>
            <person name="Kim J."/>
            <person name="Jeong S.E."/>
            <person name="Jung H.S."/>
            <person name="Jeon C.O."/>
        </authorList>
    </citation>
    <scope>NUCLEOTIDE SEQUENCE [LARGE SCALE GENOMIC DNA]</scope>
    <source>
        <strain evidence="2 3">5J-6</strain>
    </source>
</reference>
<evidence type="ECO:0000313" key="2">
    <source>
        <dbReference type="EMBL" id="MZQ85629.1"/>
    </source>
</evidence>
<dbReference type="Pfam" id="PF00534">
    <property type="entry name" value="Glycos_transf_1"/>
    <property type="match status" value="1"/>
</dbReference>
<dbReference type="EMBL" id="WTUZ01000022">
    <property type="protein sequence ID" value="MZQ85629.1"/>
    <property type="molecule type" value="Genomic_DNA"/>
</dbReference>
<dbReference type="Proteomes" id="UP000481087">
    <property type="component" value="Unassembled WGS sequence"/>
</dbReference>
<organism evidence="2 3">
    <name type="scientific">Paenibacillus silvestris</name>
    <dbReference type="NCBI Taxonomy" id="2606219"/>
    <lineage>
        <taxon>Bacteria</taxon>
        <taxon>Bacillati</taxon>
        <taxon>Bacillota</taxon>
        <taxon>Bacilli</taxon>
        <taxon>Bacillales</taxon>
        <taxon>Paenibacillaceae</taxon>
        <taxon>Paenibacillus</taxon>
    </lineage>
</organism>
<dbReference type="SUPFAM" id="SSF53756">
    <property type="entry name" value="UDP-Glycosyltransferase/glycogen phosphorylase"/>
    <property type="match status" value="1"/>
</dbReference>
<proteinExistence type="predicted"/>
<evidence type="ECO:0000259" key="1">
    <source>
        <dbReference type="Pfam" id="PF00534"/>
    </source>
</evidence>
<dbReference type="PANTHER" id="PTHR12526">
    <property type="entry name" value="GLYCOSYLTRANSFERASE"/>
    <property type="match status" value="1"/>
</dbReference>
<dbReference type="InterPro" id="IPR001296">
    <property type="entry name" value="Glyco_trans_1"/>
</dbReference>
<dbReference type="AlphaFoldDB" id="A0A6L8V8F8"/>
<gene>
    <name evidence="2" type="ORF">GQF01_26255</name>
</gene>
<protein>
    <submittedName>
        <fullName evidence="2">Glycosyltransferase</fullName>
    </submittedName>
</protein>
<dbReference type="Gene3D" id="3.40.50.2000">
    <property type="entry name" value="Glycogen Phosphorylase B"/>
    <property type="match status" value="1"/>
</dbReference>